<proteinExistence type="predicted"/>
<name>A0A4V2M3G4_9ACTN</name>
<gene>
    <name evidence="1" type="ORF">E0H92_36350</name>
</gene>
<dbReference type="AlphaFoldDB" id="A0A4V2M3G4"/>
<reference evidence="1 2" key="1">
    <citation type="submission" date="2019-02" db="EMBL/GenBank/DDBJ databases">
        <title>Kribbella capetownensis sp. nov. and Kribbella speibonae sp. nov., isolated from soil.</title>
        <authorList>
            <person name="Curtis S.M."/>
            <person name="Norton I."/>
            <person name="Everest G.J."/>
            <person name="Meyers P.R."/>
        </authorList>
    </citation>
    <scope>NUCLEOTIDE SEQUENCE [LARGE SCALE GENOMIC DNA]</scope>
    <source>
        <strain evidence="1 2">YM55</strain>
    </source>
</reference>
<evidence type="ECO:0000313" key="2">
    <source>
        <dbReference type="Proteomes" id="UP000294225"/>
    </source>
</evidence>
<evidence type="ECO:0000313" key="1">
    <source>
        <dbReference type="EMBL" id="TCC31982.1"/>
    </source>
</evidence>
<organism evidence="1 2">
    <name type="scientific">Kribbella speibonae</name>
    <dbReference type="NCBI Taxonomy" id="1572660"/>
    <lineage>
        <taxon>Bacteria</taxon>
        <taxon>Bacillati</taxon>
        <taxon>Actinomycetota</taxon>
        <taxon>Actinomycetes</taxon>
        <taxon>Propionibacteriales</taxon>
        <taxon>Kribbellaceae</taxon>
        <taxon>Kribbella</taxon>
    </lineage>
</organism>
<sequence length="207" mass="22546">MTTDRELLIPVGHDLGAVYSGADERRQQVRVGVEVAELQDHEFVVWLLAHGIDDQDRPTRSSLTDRAVTVGLGAGQAAEVAERFLRDGLLAAVDPEADDAVEFAAEHQLFPLLQGLGPDPDQPWMQTVGLLNQPVAQVSVAVYDVLMWAQLAPELWTGCHDAAKVAVQAGITAPEETDPRNVLSGVLGQIHGLLCVRAAYFDRRRLR</sequence>
<dbReference type="Proteomes" id="UP000294225">
    <property type="component" value="Unassembled WGS sequence"/>
</dbReference>
<dbReference type="EMBL" id="SJKC01000006">
    <property type="protein sequence ID" value="TCC31982.1"/>
    <property type="molecule type" value="Genomic_DNA"/>
</dbReference>
<dbReference type="RefSeq" id="WP_131499409.1">
    <property type="nucleotide sequence ID" value="NZ_SJKC01000006.1"/>
</dbReference>
<accession>A0A4V2M3G4</accession>
<protein>
    <submittedName>
        <fullName evidence="1">Uncharacterized protein</fullName>
    </submittedName>
</protein>
<comment type="caution">
    <text evidence="1">The sequence shown here is derived from an EMBL/GenBank/DDBJ whole genome shotgun (WGS) entry which is preliminary data.</text>
</comment>